<proteinExistence type="predicted"/>
<dbReference type="AlphaFoldDB" id="A0A936TEJ0"/>
<comment type="caution">
    <text evidence="1">The sequence shown here is derived from an EMBL/GenBank/DDBJ whole genome shotgun (WGS) entry which is preliminary data.</text>
</comment>
<dbReference type="EMBL" id="JADJZA010000005">
    <property type="protein sequence ID" value="MBK9296744.1"/>
    <property type="molecule type" value="Genomic_DNA"/>
</dbReference>
<organism evidence="1 2">
    <name type="scientific">Candidatus Neomicrothrix subdominans</name>
    <dbReference type="NCBI Taxonomy" id="2954438"/>
    <lineage>
        <taxon>Bacteria</taxon>
        <taxon>Bacillati</taxon>
        <taxon>Actinomycetota</taxon>
        <taxon>Acidimicrobiia</taxon>
        <taxon>Acidimicrobiales</taxon>
        <taxon>Microthrixaceae</taxon>
        <taxon>Candidatus Neomicrothrix</taxon>
    </lineage>
</organism>
<evidence type="ECO:0000313" key="2">
    <source>
        <dbReference type="Proteomes" id="UP000727993"/>
    </source>
</evidence>
<name>A0A936TEJ0_9ACTN</name>
<protein>
    <submittedName>
        <fullName evidence="1">Uncharacterized protein</fullName>
    </submittedName>
</protein>
<dbReference type="Proteomes" id="UP000727993">
    <property type="component" value="Unassembled WGS sequence"/>
</dbReference>
<sequence>MLNHDLAARVSRETTLAPDEAVRLVDTALAQGLTNQDAYIVVMAAYTRAAACGYHPSVNTVRGIADLVASKENNLLDYFAQRPDLNQHERSVIVGALVDIVKPAIERFVDAFYEVQQQIIDAFAAVAEQVRRFDEQFAEMVNPDHNEEDEVPE</sequence>
<accession>A0A936TEJ0</accession>
<evidence type="ECO:0000313" key="1">
    <source>
        <dbReference type="EMBL" id="MBK9296744.1"/>
    </source>
</evidence>
<reference evidence="1 2" key="1">
    <citation type="submission" date="2020-10" db="EMBL/GenBank/DDBJ databases">
        <title>Connecting structure to function with the recovery of over 1000 high-quality activated sludge metagenome-assembled genomes encoding full-length rRNA genes using long-read sequencing.</title>
        <authorList>
            <person name="Singleton C.M."/>
            <person name="Petriglieri F."/>
            <person name="Kristensen J.M."/>
            <person name="Kirkegaard R.H."/>
            <person name="Michaelsen T.Y."/>
            <person name="Andersen M.H."/>
            <person name="Karst S.M."/>
            <person name="Dueholm M.S."/>
            <person name="Nielsen P.H."/>
            <person name="Albertsen M."/>
        </authorList>
    </citation>
    <scope>NUCLEOTIDE SEQUENCE [LARGE SCALE GENOMIC DNA]</scope>
    <source>
        <strain evidence="1">Lyne_18-Q3-R50-59_MAXAC.006</strain>
    </source>
</reference>
<gene>
    <name evidence="1" type="ORF">IPN02_07855</name>
</gene>